<evidence type="ECO:0000313" key="2">
    <source>
        <dbReference type="Proteomes" id="UP000410492"/>
    </source>
</evidence>
<dbReference type="EMBL" id="CAACVG010013337">
    <property type="protein sequence ID" value="VEN61696.1"/>
    <property type="molecule type" value="Genomic_DNA"/>
</dbReference>
<accession>A0A653DNA5</accession>
<proteinExistence type="predicted"/>
<gene>
    <name evidence="1" type="ORF">CALMAC_LOCUS19037</name>
</gene>
<dbReference type="AlphaFoldDB" id="A0A653DNA5"/>
<reference evidence="1 2" key="1">
    <citation type="submission" date="2019-01" db="EMBL/GenBank/DDBJ databases">
        <authorList>
            <person name="Sayadi A."/>
        </authorList>
    </citation>
    <scope>NUCLEOTIDE SEQUENCE [LARGE SCALE GENOMIC DNA]</scope>
</reference>
<keyword evidence="2" id="KW-1185">Reference proteome</keyword>
<evidence type="ECO:0000313" key="1">
    <source>
        <dbReference type="EMBL" id="VEN61696.1"/>
    </source>
</evidence>
<organism evidence="1 2">
    <name type="scientific">Callosobruchus maculatus</name>
    <name type="common">Southern cowpea weevil</name>
    <name type="synonym">Pulse bruchid</name>
    <dbReference type="NCBI Taxonomy" id="64391"/>
    <lineage>
        <taxon>Eukaryota</taxon>
        <taxon>Metazoa</taxon>
        <taxon>Ecdysozoa</taxon>
        <taxon>Arthropoda</taxon>
        <taxon>Hexapoda</taxon>
        <taxon>Insecta</taxon>
        <taxon>Pterygota</taxon>
        <taxon>Neoptera</taxon>
        <taxon>Endopterygota</taxon>
        <taxon>Coleoptera</taxon>
        <taxon>Polyphaga</taxon>
        <taxon>Cucujiformia</taxon>
        <taxon>Chrysomeloidea</taxon>
        <taxon>Chrysomelidae</taxon>
        <taxon>Bruchinae</taxon>
        <taxon>Bruchini</taxon>
        <taxon>Callosobruchus</taxon>
    </lineage>
</organism>
<dbReference type="Proteomes" id="UP000410492">
    <property type="component" value="Unassembled WGS sequence"/>
</dbReference>
<name>A0A653DNA5_CALMS</name>
<protein>
    <submittedName>
        <fullName evidence="1">Uncharacterized protein</fullName>
    </submittedName>
</protein>
<sequence length="69" mass="7676">MRRDASNAATLHHNASRCFPSDAAVDVPLLLLLRTPSNTLPSGEPSGRTIFWFRFRGPHGKRVPEPHQS</sequence>